<feature type="region of interest" description="Disordered" evidence="1">
    <location>
        <begin position="246"/>
        <end position="271"/>
    </location>
</feature>
<keyword evidence="4" id="KW-1185">Reference proteome</keyword>
<name>A0A4Y2AUN5_ARAVE</name>
<dbReference type="AlphaFoldDB" id="A0A4Y2AUN5"/>
<dbReference type="EMBL" id="BGPR01000034">
    <property type="protein sequence ID" value="GBL83772.1"/>
    <property type="molecule type" value="Genomic_DNA"/>
</dbReference>
<evidence type="ECO:0000256" key="1">
    <source>
        <dbReference type="SAM" id="MobiDB-lite"/>
    </source>
</evidence>
<dbReference type="Proteomes" id="UP000499080">
    <property type="component" value="Unassembled WGS sequence"/>
</dbReference>
<reference evidence="3 4" key="1">
    <citation type="journal article" date="2019" name="Sci. Rep.">
        <title>Orb-weaving spider Araneus ventricosus genome elucidates the spidroin gene catalogue.</title>
        <authorList>
            <person name="Kono N."/>
            <person name="Nakamura H."/>
            <person name="Ohtoshi R."/>
            <person name="Moran D.A.P."/>
            <person name="Shinohara A."/>
            <person name="Yoshida Y."/>
            <person name="Fujiwara M."/>
            <person name="Mori M."/>
            <person name="Tomita M."/>
            <person name="Arakawa K."/>
        </authorList>
    </citation>
    <scope>NUCLEOTIDE SEQUENCE [LARGE SCALE GENOMIC DNA]</scope>
</reference>
<sequence>MQLHKLFGVQLLAVLFHKLIDIMAMHLQSPDLGQGHNLVDYKAPQALYKTPQCHIRQHSPAKASSKHNEFCNSEALKDELSLPLEEHLRYRNEKLLDTQTSSCLPAGYNNGGVVWLTSSLPMTGHASFERGLCRNGEPFRAIIPVFTPAIQRTPELWQNRLNGRDSFKIFHCKKSHVSVTSQLYVITRKRNCLNGIYCGEEVWKIGYWLRQVDEKKLNSDAEERARGHRDRRGTYRVFCIGGPGVQTPGHTRKKSPAIRRSALQRPTTEQETWRMRHTSAQFCLQGL</sequence>
<feature type="chain" id="PRO_5021499009" evidence="2">
    <location>
        <begin position="36"/>
        <end position="287"/>
    </location>
</feature>
<evidence type="ECO:0000313" key="4">
    <source>
        <dbReference type="Proteomes" id="UP000499080"/>
    </source>
</evidence>
<feature type="signal peptide" evidence="2">
    <location>
        <begin position="1"/>
        <end position="35"/>
    </location>
</feature>
<organism evidence="3 4">
    <name type="scientific">Araneus ventricosus</name>
    <name type="common">Orbweaver spider</name>
    <name type="synonym">Epeira ventricosa</name>
    <dbReference type="NCBI Taxonomy" id="182803"/>
    <lineage>
        <taxon>Eukaryota</taxon>
        <taxon>Metazoa</taxon>
        <taxon>Ecdysozoa</taxon>
        <taxon>Arthropoda</taxon>
        <taxon>Chelicerata</taxon>
        <taxon>Arachnida</taxon>
        <taxon>Araneae</taxon>
        <taxon>Araneomorphae</taxon>
        <taxon>Entelegynae</taxon>
        <taxon>Araneoidea</taxon>
        <taxon>Araneidae</taxon>
        <taxon>Araneus</taxon>
    </lineage>
</organism>
<keyword evidence="2" id="KW-0732">Signal</keyword>
<gene>
    <name evidence="3" type="ORF">AVEN_132665_1</name>
</gene>
<proteinExistence type="predicted"/>
<comment type="caution">
    <text evidence="3">The sequence shown here is derived from an EMBL/GenBank/DDBJ whole genome shotgun (WGS) entry which is preliminary data.</text>
</comment>
<protein>
    <submittedName>
        <fullName evidence="3">Uncharacterized protein</fullName>
    </submittedName>
</protein>
<evidence type="ECO:0000313" key="3">
    <source>
        <dbReference type="EMBL" id="GBL83772.1"/>
    </source>
</evidence>
<accession>A0A4Y2AUN5</accession>
<evidence type="ECO:0000256" key="2">
    <source>
        <dbReference type="SAM" id="SignalP"/>
    </source>
</evidence>